<feature type="signal peptide" evidence="8">
    <location>
        <begin position="1"/>
        <end position="18"/>
    </location>
</feature>
<gene>
    <name evidence="9" type="ORF">EDC28_10697</name>
</gene>
<dbReference type="SUPFAM" id="SSF56235">
    <property type="entry name" value="N-terminal nucleophile aminohydrolases (Ntn hydrolases)"/>
    <property type="match status" value="1"/>
</dbReference>
<dbReference type="InterPro" id="IPR000246">
    <property type="entry name" value="Peptidase_T2"/>
</dbReference>
<dbReference type="STRING" id="584787.GCA_001247655_01036"/>
<evidence type="ECO:0000256" key="3">
    <source>
        <dbReference type="ARBA" id="ARBA00022813"/>
    </source>
</evidence>
<keyword evidence="10" id="KW-1185">Reference proteome</keyword>
<accession>A0A3N1PDH2</accession>
<dbReference type="EMBL" id="RJUL01000006">
    <property type="protein sequence ID" value="ROQ24850.1"/>
    <property type="molecule type" value="Genomic_DNA"/>
</dbReference>
<evidence type="ECO:0000256" key="5">
    <source>
        <dbReference type="PIRSR" id="PIRSR600246-1"/>
    </source>
</evidence>
<evidence type="ECO:0000256" key="7">
    <source>
        <dbReference type="PIRSR" id="PIRSR600246-3"/>
    </source>
</evidence>
<keyword evidence="3" id="KW-0068">Autocatalytic cleavage</keyword>
<sequence>MKTLLCSLLLGAAFGAQAADKPPIAIAIHGGAGTITRANLSPDQEKAYHAKLTQALNAGYAVLDKGGSSLDAVQAAIMVMEDSPLFNAGKGAVYNWDGEHELDASIMDGKTLNAGAVAGVKTVKHPILAAYKVMMDSPHVLLSGAGADAFAKSEGLDTVNNHYFDTEARKRALDKAKKAISQTGYQARNYLAGDYKYGTVGAVALDANGNLAAATSTGGMTAKRYGRIGDSPIIGAGTYAENGVCAVSSTGHGEYFIRLNIAADICARVRYQGKDVTTAANEVIHGRLQTLGGTGGVIVMGADGSITQPFNTEGMYRGYKTRTEEKTLIYGNP</sequence>
<name>A0A3N1PDH2_9GAMM</name>
<evidence type="ECO:0000256" key="1">
    <source>
        <dbReference type="ARBA" id="ARBA00022670"/>
    </source>
</evidence>
<reference evidence="9 10" key="1">
    <citation type="submission" date="2018-11" db="EMBL/GenBank/DDBJ databases">
        <title>Genomic Encyclopedia of Type Strains, Phase IV (KMG-IV): sequencing the most valuable type-strain genomes for metagenomic binning, comparative biology and taxonomic classification.</title>
        <authorList>
            <person name="Goeker M."/>
        </authorList>
    </citation>
    <scope>NUCLEOTIDE SEQUENCE [LARGE SCALE GENOMIC DNA]</scope>
    <source>
        <strain evidence="9 10">DSM 21945</strain>
    </source>
</reference>
<dbReference type="FunFam" id="3.60.20.30:FF:000001">
    <property type="entry name" value="Isoaspartyl peptidase/L-asparaginase"/>
    <property type="match status" value="1"/>
</dbReference>
<evidence type="ECO:0000256" key="2">
    <source>
        <dbReference type="ARBA" id="ARBA00022801"/>
    </source>
</evidence>
<dbReference type="CDD" id="cd04701">
    <property type="entry name" value="Asparaginase_2"/>
    <property type="match status" value="1"/>
</dbReference>
<feature type="binding site" evidence="6">
    <location>
        <begin position="227"/>
        <end position="230"/>
    </location>
    <ligand>
        <name>substrate</name>
    </ligand>
</feature>
<dbReference type="PANTHER" id="PTHR10188:SF6">
    <property type="entry name" value="N(4)-(BETA-N-ACETYLGLUCOSAMINYL)-L-ASPARAGINASE"/>
    <property type="match status" value="1"/>
</dbReference>
<dbReference type="GO" id="GO:0006508">
    <property type="term" value="P:proteolysis"/>
    <property type="evidence" value="ECO:0007669"/>
    <property type="project" value="UniProtKB-KW"/>
</dbReference>
<evidence type="ECO:0000313" key="9">
    <source>
        <dbReference type="EMBL" id="ROQ24850.1"/>
    </source>
</evidence>
<dbReference type="PANTHER" id="PTHR10188">
    <property type="entry name" value="L-ASPARAGINASE"/>
    <property type="match status" value="1"/>
</dbReference>
<keyword evidence="1" id="KW-0645">Protease</keyword>
<comment type="caution">
    <text evidence="9">The sequence shown here is derived from an EMBL/GenBank/DDBJ whole genome shotgun (WGS) entry which is preliminary data.</text>
</comment>
<dbReference type="Proteomes" id="UP000268033">
    <property type="component" value="Unassembled WGS sequence"/>
</dbReference>
<keyword evidence="8" id="KW-0732">Signal</keyword>
<evidence type="ECO:0000313" key="10">
    <source>
        <dbReference type="Proteomes" id="UP000268033"/>
    </source>
</evidence>
<organism evidence="9 10">
    <name type="scientific">Gallaecimonas pentaromativorans</name>
    <dbReference type="NCBI Taxonomy" id="584787"/>
    <lineage>
        <taxon>Bacteria</taxon>
        <taxon>Pseudomonadati</taxon>
        <taxon>Pseudomonadota</taxon>
        <taxon>Gammaproteobacteria</taxon>
        <taxon>Enterobacterales</taxon>
        <taxon>Gallaecimonadaceae</taxon>
        <taxon>Gallaecimonas</taxon>
    </lineage>
</organism>
<evidence type="ECO:0000256" key="8">
    <source>
        <dbReference type="SAM" id="SignalP"/>
    </source>
</evidence>
<feature type="active site" description="Nucleophile" evidence="5">
    <location>
        <position position="199"/>
    </location>
</feature>
<feature type="chain" id="PRO_5017937128" description="Isoaspartyl peptidase" evidence="8">
    <location>
        <begin position="19"/>
        <end position="333"/>
    </location>
</feature>
<dbReference type="GO" id="GO:0008233">
    <property type="term" value="F:peptidase activity"/>
    <property type="evidence" value="ECO:0007669"/>
    <property type="project" value="UniProtKB-KW"/>
</dbReference>
<dbReference type="InterPro" id="IPR029055">
    <property type="entry name" value="Ntn_hydrolases_N"/>
</dbReference>
<feature type="site" description="Cleavage; by autolysis" evidence="7">
    <location>
        <begin position="198"/>
        <end position="199"/>
    </location>
</feature>
<protein>
    <recommendedName>
        <fullName evidence="4">Isoaspartyl peptidase</fullName>
    </recommendedName>
</protein>
<dbReference type="Pfam" id="PF01112">
    <property type="entry name" value="Asparaginase_2"/>
    <property type="match status" value="1"/>
</dbReference>
<feature type="binding site" evidence="6">
    <location>
        <begin position="250"/>
        <end position="253"/>
    </location>
    <ligand>
        <name>substrate</name>
    </ligand>
</feature>
<dbReference type="Gene3D" id="3.60.20.30">
    <property type="entry name" value="(Glycosyl)asparaginase"/>
    <property type="match status" value="1"/>
</dbReference>
<evidence type="ECO:0000256" key="4">
    <source>
        <dbReference type="ARBA" id="ARBA00069124"/>
    </source>
</evidence>
<evidence type="ECO:0000256" key="6">
    <source>
        <dbReference type="PIRSR" id="PIRSR600246-2"/>
    </source>
</evidence>
<dbReference type="RefSeq" id="WP_123421759.1">
    <property type="nucleotide sequence ID" value="NZ_RJUL01000006.1"/>
</dbReference>
<dbReference type="AlphaFoldDB" id="A0A3N1PDH2"/>
<keyword evidence="2" id="KW-0378">Hydrolase</keyword>
<proteinExistence type="predicted"/>
<dbReference type="GO" id="GO:0016811">
    <property type="term" value="F:hydrolase activity, acting on carbon-nitrogen (but not peptide) bonds, in linear amides"/>
    <property type="evidence" value="ECO:0007669"/>
    <property type="project" value="UniProtKB-ARBA"/>
</dbReference>